<feature type="region of interest" description="Disordered" evidence="1">
    <location>
        <begin position="429"/>
        <end position="540"/>
    </location>
</feature>
<accession>A0A3Q2EB59</accession>
<evidence type="ECO:0000313" key="3">
    <source>
        <dbReference type="Proteomes" id="UP000265020"/>
    </source>
</evidence>
<reference evidence="2" key="1">
    <citation type="submission" date="2025-08" db="UniProtKB">
        <authorList>
            <consortium name="Ensembl"/>
        </authorList>
    </citation>
    <scope>IDENTIFICATION</scope>
</reference>
<dbReference type="RefSeq" id="XP_015254493.1">
    <property type="nucleotide sequence ID" value="XM_015399007.1"/>
</dbReference>
<feature type="region of interest" description="Disordered" evidence="1">
    <location>
        <begin position="552"/>
        <end position="590"/>
    </location>
</feature>
<feature type="compositionally biased region" description="Basic and acidic residues" evidence="1">
    <location>
        <begin position="478"/>
        <end position="490"/>
    </location>
</feature>
<dbReference type="PANTHER" id="PTHR18839">
    <property type="entry name" value="MITOTIC INTERACTOR AND SUBSTRATE OF PLK1 MISP FAMILY MEMBER"/>
    <property type="match status" value="1"/>
</dbReference>
<feature type="compositionally biased region" description="Polar residues" evidence="1">
    <location>
        <begin position="239"/>
        <end position="252"/>
    </location>
</feature>
<dbReference type="PANTHER" id="PTHR18839:SF0">
    <property type="entry name" value="MITOTIC INTERACTOR AND SUBSTRATE OF PLK1 ISOFORM X1-RELATED"/>
    <property type="match status" value="1"/>
</dbReference>
<dbReference type="CTD" id="126353"/>
<reference evidence="2" key="2">
    <citation type="submission" date="2025-09" db="UniProtKB">
        <authorList>
            <consortium name="Ensembl"/>
        </authorList>
    </citation>
    <scope>IDENTIFICATION</scope>
</reference>
<organism evidence="2 3">
    <name type="scientific">Cyprinodon variegatus</name>
    <name type="common">Sheepshead minnow</name>
    <dbReference type="NCBI Taxonomy" id="28743"/>
    <lineage>
        <taxon>Eukaryota</taxon>
        <taxon>Metazoa</taxon>
        <taxon>Chordata</taxon>
        <taxon>Craniata</taxon>
        <taxon>Vertebrata</taxon>
        <taxon>Euteleostomi</taxon>
        <taxon>Actinopterygii</taxon>
        <taxon>Neopterygii</taxon>
        <taxon>Teleostei</taxon>
        <taxon>Neoteleostei</taxon>
        <taxon>Acanthomorphata</taxon>
        <taxon>Ovalentaria</taxon>
        <taxon>Atherinomorphae</taxon>
        <taxon>Cyprinodontiformes</taxon>
        <taxon>Cyprinodontidae</taxon>
        <taxon>Cyprinodon</taxon>
    </lineage>
</organism>
<feature type="compositionally biased region" description="Polar residues" evidence="1">
    <location>
        <begin position="515"/>
        <end position="527"/>
    </location>
</feature>
<dbReference type="Ensembl" id="ENSCVAT00000031211.1">
    <property type="protein sequence ID" value="ENSCVAP00000029531.1"/>
    <property type="gene ID" value="ENSCVAG00000017362.1"/>
</dbReference>
<feature type="compositionally biased region" description="Polar residues" evidence="1">
    <location>
        <begin position="467"/>
        <end position="477"/>
    </location>
</feature>
<feature type="compositionally biased region" description="Low complexity" evidence="1">
    <location>
        <begin position="575"/>
        <end position="590"/>
    </location>
</feature>
<keyword evidence="3" id="KW-1185">Reference proteome</keyword>
<proteinExistence type="predicted"/>
<dbReference type="OMA" id="HRHPEES"/>
<name>A0A3Q2EB59_CYPVA</name>
<feature type="compositionally biased region" description="Polar residues" evidence="1">
    <location>
        <begin position="31"/>
        <end position="45"/>
    </location>
</feature>
<feature type="compositionally biased region" description="Polar residues" evidence="1">
    <location>
        <begin position="552"/>
        <end position="566"/>
    </location>
</feature>
<protein>
    <submittedName>
        <fullName evidence="2">Mitotic spindle positioning</fullName>
    </submittedName>
</protein>
<dbReference type="KEGG" id="cvg:107100502"/>
<feature type="region of interest" description="Disordered" evidence="1">
    <location>
        <begin position="376"/>
        <end position="402"/>
    </location>
</feature>
<dbReference type="AlphaFoldDB" id="A0A3Q2EB59"/>
<evidence type="ECO:0000256" key="1">
    <source>
        <dbReference type="SAM" id="MobiDB-lite"/>
    </source>
</evidence>
<feature type="region of interest" description="Disordered" evidence="1">
    <location>
        <begin position="228"/>
        <end position="252"/>
    </location>
</feature>
<dbReference type="GeneTree" id="ENSGT00940000167285"/>
<sequence>MFRYTPPWKILCHSLDPDNKRLSNEDYQPVWSLQSPQQSRGSLPQSEPPSCVCTVSPTEMNSYPRNWVMKPLSPLLQPSDLRTIAGPAPSLNRNSSLVLQENDRTQKSVVEVRHVAVFQDGNSSGEEWQPTSPCSSTGSQSGFYSFVDDPTSPEAEMNEAWMMSPQRQAQLAILKKEREFKLQTYSSNKKPQSLFSESNGDYRYRVDHNSGVKVIDKNDEKQFRKMIIHSQAPRRSQRESLTQGESMNPSLSTDRLIDGFSLSFSPISSRPEPPHSTEPGTVVKEQINFGAARQKFLQMEQERLASMLSPLQSSRTQLNTTSESDLDGYGSRKLIHGTMNLTDDTIQFKPAGRDEPDLERKVTVIYSNGNLSRESSVFDDIDSGHDEVSGGYTSDDAQLDDIDQDHRSKSKVFHETPIEREIRLAQEREEELRRSRGMSQSSGRGEMVRIKTRRSLPSFEPERTFEKTQVSFINNSKIQKENQRGEDHQQAEQIQKPVSRDPPPQLDNKKKESDPQYQNKRNGNMQESDPETDEVFLSPCCPHRHPDESWIFQTKPANSSLSSFTPRGSEGRRQTVSFSSPSVPLTPTTSREIELTQSWRKSLGSTGLQSRVQGAPEFIEKEIEENLKRELELRELRESMKETSQATFSPAPLVEQAVKTTNSQFYPQVKTDKPLTPSSFSPRVNVRTASLSFVTAKPWSSMPSPGSSSSPLVRKVPRGVTDTLLQDFEEYRAKMMLEESAYAGIQPVDDINNEVVESTRVVRHKNQRALLWEAGHFLNQDPQ</sequence>
<dbReference type="OrthoDB" id="9449914at2759"/>
<dbReference type="InterPro" id="IPR042779">
    <property type="entry name" value="MISP/MISP3-like"/>
</dbReference>
<dbReference type="Proteomes" id="UP000265020">
    <property type="component" value="Unassembled WGS sequence"/>
</dbReference>
<dbReference type="GeneID" id="107100502"/>
<evidence type="ECO:0000313" key="2">
    <source>
        <dbReference type="Ensembl" id="ENSCVAP00000029531.1"/>
    </source>
</evidence>
<feature type="region of interest" description="Disordered" evidence="1">
    <location>
        <begin position="31"/>
        <end position="52"/>
    </location>
</feature>
<feature type="region of interest" description="Disordered" evidence="1">
    <location>
        <begin position="262"/>
        <end position="281"/>
    </location>
</feature>